<dbReference type="InterPro" id="IPR016181">
    <property type="entry name" value="Acyl_CoA_acyltransferase"/>
</dbReference>
<dbReference type="Gene3D" id="3.40.630.30">
    <property type="match status" value="1"/>
</dbReference>
<feature type="region of interest" description="Disordered" evidence="1">
    <location>
        <begin position="1"/>
        <end position="21"/>
    </location>
</feature>
<evidence type="ECO:0000256" key="1">
    <source>
        <dbReference type="SAM" id="MobiDB-lite"/>
    </source>
</evidence>
<sequence length="327" mass="35768">MTALTTQSSPGAPAEDVRVGPLQEADVDGADRVMRVAFGTFLGAPDPLKVFGDAQYVRPRFRAEPAWAFAATGPGGELLGSNFATRWGSYGFFGPLTVRVDAWGRGIASALMRPVMERFEQWSVRQAGLFTFPQSPRHIGLYQKFGFWPQHLTALLEKDVRPDPGIDDLPRHARLLDPGHDGELADCRTLTDRIFDGLDLTHEIRTTHAQRLGATVLTQDGAELDGFAVCHLGAGEAGSGSGFIKFAAVRPGPGTGERFEQLLNACESLAATRGLSRLVAGVNTARHDAYRRLLARNYRPWLEGVLMQRPNEPGYARPDAYVIDDLR</sequence>
<name>A0A285EFY4_9ACTN</name>
<gene>
    <name evidence="3" type="ORF">SAMN06893097_105327</name>
</gene>
<feature type="domain" description="N-acetyltransferase" evidence="2">
    <location>
        <begin position="17"/>
        <end position="161"/>
    </location>
</feature>
<dbReference type="Proteomes" id="UP000219514">
    <property type="component" value="Unassembled WGS sequence"/>
</dbReference>
<dbReference type="SUPFAM" id="SSF55729">
    <property type="entry name" value="Acyl-CoA N-acyltransferases (Nat)"/>
    <property type="match status" value="1"/>
</dbReference>
<keyword evidence="4" id="KW-1185">Reference proteome</keyword>
<dbReference type="InterPro" id="IPR000182">
    <property type="entry name" value="GNAT_dom"/>
</dbReference>
<dbReference type="GO" id="GO:0016747">
    <property type="term" value="F:acyltransferase activity, transferring groups other than amino-acyl groups"/>
    <property type="evidence" value="ECO:0007669"/>
    <property type="project" value="InterPro"/>
</dbReference>
<dbReference type="AlphaFoldDB" id="A0A285EFY4"/>
<keyword evidence="3" id="KW-0808">Transferase</keyword>
<dbReference type="PROSITE" id="PS51186">
    <property type="entry name" value="GNAT"/>
    <property type="match status" value="1"/>
</dbReference>
<evidence type="ECO:0000313" key="3">
    <source>
        <dbReference type="EMBL" id="SNX96986.1"/>
    </source>
</evidence>
<dbReference type="EMBL" id="OBDO01000005">
    <property type="protein sequence ID" value="SNX96986.1"/>
    <property type="molecule type" value="Genomic_DNA"/>
</dbReference>
<evidence type="ECO:0000259" key="2">
    <source>
        <dbReference type="PROSITE" id="PS51186"/>
    </source>
</evidence>
<dbReference type="Pfam" id="PF00583">
    <property type="entry name" value="Acetyltransf_1"/>
    <property type="match status" value="1"/>
</dbReference>
<organism evidence="3 4">
    <name type="scientific">Geodermatophilus sabuli</name>
    <dbReference type="NCBI Taxonomy" id="1564158"/>
    <lineage>
        <taxon>Bacteria</taxon>
        <taxon>Bacillati</taxon>
        <taxon>Actinomycetota</taxon>
        <taxon>Actinomycetes</taxon>
        <taxon>Geodermatophilales</taxon>
        <taxon>Geodermatophilaceae</taxon>
        <taxon>Geodermatophilus</taxon>
    </lineage>
</organism>
<protein>
    <submittedName>
        <fullName evidence="3">Acetyltransferase (GNAT) family protein</fullName>
    </submittedName>
</protein>
<evidence type="ECO:0000313" key="4">
    <source>
        <dbReference type="Proteomes" id="UP000219514"/>
    </source>
</evidence>
<reference evidence="3 4" key="1">
    <citation type="submission" date="2017-09" db="EMBL/GenBank/DDBJ databases">
        <authorList>
            <person name="Ehlers B."/>
            <person name="Leendertz F.H."/>
        </authorList>
    </citation>
    <scope>NUCLEOTIDE SEQUENCE [LARGE SCALE GENOMIC DNA]</scope>
    <source>
        <strain evidence="3 4">DSM 46844</strain>
    </source>
</reference>
<accession>A0A285EFY4</accession>
<proteinExistence type="predicted"/>
<feature type="compositionally biased region" description="Polar residues" evidence="1">
    <location>
        <begin position="1"/>
        <end position="10"/>
    </location>
</feature>